<reference evidence="5 6" key="1">
    <citation type="submission" date="2018-03" db="EMBL/GenBank/DDBJ databases">
        <authorList>
            <person name="Guldener U."/>
        </authorList>
    </citation>
    <scope>NUCLEOTIDE SEQUENCE [LARGE SCALE GENOMIC DNA]</scope>
    <source>
        <strain evidence="5 6">DAOM196992</strain>
    </source>
</reference>
<feature type="compositionally biased region" description="Basic and acidic residues" evidence="3">
    <location>
        <begin position="1"/>
        <end position="12"/>
    </location>
</feature>
<dbReference type="InterPro" id="IPR020850">
    <property type="entry name" value="GED_dom"/>
</dbReference>
<dbReference type="Gene3D" id="3.40.50.300">
    <property type="entry name" value="P-loop containing nucleotide triphosphate hydrolases"/>
    <property type="match status" value="1"/>
</dbReference>
<dbReference type="GO" id="GO:0003924">
    <property type="term" value="F:GTPase activity"/>
    <property type="evidence" value="ECO:0007669"/>
    <property type="project" value="InterPro"/>
</dbReference>
<dbReference type="GO" id="GO:0016020">
    <property type="term" value="C:membrane"/>
    <property type="evidence" value="ECO:0007669"/>
    <property type="project" value="TreeGrafter"/>
</dbReference>
<dbReference type="GO" id="GO:0005737">
    <property type="term" value="C:cytoplasm"/>
    <property type="evidence" value="ECO:0007669"/>
    <property type="project" value="TreeGrafter"/>
</dbReference>
<dbReference type="PROSITE" id="PS51388">
    <property type="entry name" value="GED"/>
    <property type="match status" value="1"/>
</dbReference>
<keyword evidence="6" id="KW-1185">Reference proteome</keyword>
<dbReference type="AlphaFoldDB" id="A0A5C3F962"/>
<dbReference type="PANTHER" id="PTHR11566">
    <property type="entry name" value="DYNAMIN"/>
    <property type="match status" value="1"/>
</dbReference>
<feature type="region of interest" description="Disordered" evidence="3">
    <location>
        <begin position="1"/>
        <end position="30"/>
    </location>
</feature>
<evidence type="ECO:0000313" key="6">
    <source>
        <dbReference type="Proteomes" id="UP000323386"/>
    </source>
</evidence>
<feature type="domain" description="GED" evidence="4">
    <location>
        <begin position="609"/>
        <end position="705"/>
    </location>
</feature>
<gene>
    <name evidence="5" type="ORF">PSFLO_05390</name>
</gene>
<dbReference type="GO" id="GO:0005874">
    <property type="term" value="C:microtubule"/>
    <property type="evidence" value="ECO:0007669"/>
    <property type="project" value="TreeGrafter"/>
</dbReference>
<name>A0A5C3F962_9BASI</name>
<dbReference type="EMBL" id="OOIP01000016">
    <property type="protein sequence ID" value="SPO39909.1"/>
    <property type="molecule type" value="Genomic_DNA"/>
</dbReference>
<dbReference type="OrthoDB" id="5061070at2759"/>
<dbReference type="PRINTS" id="PR00195">
    <property type="entry name" value="DYNAMIN"/>
</dbReference>
<protein>
    <recommendedName>
        <fullName evidence="4">GED domain-containing protein</fullName>
    </recommendedName>
</protein>
<proteinExistence type="predicted"/>
<accession>A0A5C3F962</accession>
<dbReference type="InterPro" id="IPR003130">
    <property type="entry name" value="GED"/>
</dbReference>
<dbReference type="InterPro" id="IPR027417">
    <property type="entry name" value="P-loop_NTPase"/>
</dbReference>
<evidence type="ECO:0000256" key="1">
    <source>
        <dbReference type="ARBA" id="ARBA00022741"/>
    </source>
</evidence>
<dbReference type="InterPro" id="IPR045063">
    <property type="entry name" value="Dynamin_N"/>
</dbReference>
<dbReference type="Proteomes" id="UP000323386">
    <property type="component" value="Unassembled WGS sequence"/>
</dbReference>
<dbReference type="Pfam" id="PF01031">
    <property type="entry name" value="Dynamin_M"/>
    <property type="match status" value="1"/>
</dbReference>
<dbReference type="InterPro" id="IPR022812">
    <property type="entry name" value="Dynamin"/>
</dbReference>
<dbReference type="SMART" id="SM00053">
    <property type="entry name" value="DYNc"/>
    <property type="match status" value="1"/>
</dbReference>
<dbReference type="Pfam" id="PF02212">
    <property type="entry name" value="GED"/>
    <property type="match status" value="1"/>
</dbReference>
<evidence type="ECO:0000256" key="3">
    <source>
        <dbReference type="SAM" id="MobiDB-lite"/>
    </source>
</evidence>
<dbReference type="GO" id="GO:0008017">
    <property type="term" value="F:microtubule binding"/>
    <property type="evidence" value="ECO:0007669"/>
    <property type="project" value="TreeGrafter"/>
</dbReference>
<organism evidence="5 6">
    <name type="scientific">Pseudozyma flocculosa</name>
    <dbReference type="NCBI Taxonomy" id="84751"/>
    <lineage>
        <taxon>Eukaryota</taxon>
        <taxon>Fungi</taxon>
        <taxon>Dikarya</taxon>
        <taxon>Basidiomycota</taxon>
        <taxon>Ustilaginomycotina</taxon>
        <taxon>Ustilaginomycetes</taxon>
        <taxon>Ustilaginales</taxon>
        <taxon>Ustilaginaceae</taxon>
        <taxon>Pseudozyma</taxon>
    </lineage>
</organism>
<dbReference type="InterPro" id="IPR000375">
    <property type="entry name" value="Dynamin_stalk"/>
</dbReference>
<dbReference type="Pfam" id="PF00350">
    <property type="entry name" value="Dynamin_N"/>
    <property type="match status" value="1"/>
</dbReference>
<dbReference type="Gene3D" id="1.20.120.1240">
    <property type="entry name" value="Dynamin, middle domain"/>
    <property type="match status" value="1"/>
</dbReference>
<dbReference type="InterPro" id="IPR001401">
    <property type="entry name" value="Dynamin_GTPase"/>
</dbReference>
<evidence type="ECO:0000313" key="5">
    <source>
        <dbReference type="EMBL" id="SPO39909.1"/>
    </source>
</evidence>
<keyword evidence="1" id="KW-0547">Nucleotide-binding</keyword>
<keyword evidence="2" id="KW-0342">GTP-binding</keyword>
<sequence>MSEALVKTEDGHAGSPSSLESSSYASTAQEHTQLMDEPWQCLVKLRLEKDVDGALLKDIKETPFGQPINDRALVEERLRRAQLAVLNPSSDSTTFLSAHCDLSAKPQLNFSTNLVCVEITGPGVPSLSFVDLPGFISNAAKGEEDSIDLIRNLAKETIKGGNCLILLTLTMTEDIQTQYGAMLSREVDEKGERTIGVLTKPDAVQEGDLGYWQDVLLGQVQPLRHGYFVVKNPSTKDLDEGITYGEARAKERLLFQRSEWLSLPSLSRERLGTEKLVNRLSSLLETFIRKRTPKLTEQIRKSLNDVQVKLDAMPTEIGQHEAIAHVDRLCRAFASKLQDCVAGSIKDPELIQSLRRRIFARFRNRIRLTAPIILPVTDEEREEHDEACESYTPLEDDSLEDICQKMDDLFEGFHLEDDTHDHEESDAVPEILTLSDIRRRKEDSITRELPGNTPYPVKVALMQSSMKAWRAITTACFTATKALLLDHVKELIGLHFGEYESSPLRSLVTSSLCERIDERGRIAFTALMQIIDFEETVDTANLHYFVSTRASMVEALQNRRDDIVGTEEREQADVDYHKQQAISHLRSAGINVELSALVRLSEAGEYHEELELCAEMLAYWKVAYKRVIDMVPGMLDVHFVRKVADEALECLHASLGIQQKDAMERCVRYLQEDDGIVVARNELKARRARLQQGLNAICSFETRLRAAN</sequence>
<evidence type="ECO:0000256" key="2">
    <source>
        <dbReference type="ARBA" id="ARBA00023134"/>
    </source>
</evidence>
<feature type="compositionally biased region" description="Low complexity" evidence="3">
    <location>
        <begin position="15"/>
        <end position="26"/>
    </location>
</feature>
<evidence type="ECO:0000259" key="4">
    <source>
        <dbReference type="PROSITE" id="PS51388"/>
    </source>
</evidence>
<dbReference type="SUPFAM" id="SSF52540">
    <property type="entry name" value="P-loop containing nucleoside triphosphate hydrolases"/>
    <property type="match status" value="1"/>
</dbReference>
<dbReference type="GO" id="GO:0005525">
    <property type="term" value="F:GTP binding"/>
    <property type="evidence" value="ECO:0007669"/>
    <property type="project" value="InterPro"/>
</dbReference>